<dbReference type="RefSeq" id="WP_151168820.1">
    <property type="nucleotide sequence ID" value="NZ_WACR01000008.1"/>
</dbReference>
<evidence type="ECO:0008006" key="4">
    <source>
        <dbReference type="Google" id="ProtNLM"/>
    </source>
</evidence>
<comment type="caution">
    <text evidence="2">The sequence shown here is derived from an EMBL/GenBank/DDBJ whole genome shotgun (WGS) entry which is preliminary data.</text>
</comment>
<dbReference type="SUPFAM" id="SSF52833">
    <property type="entry name" value="Thioredoxin-like"/>
    <property type="match status" value="1"/>
</dbReference>
<keyword evidence="1" id="KW-0472">Membrane</keyword>
<feature type="transmembrane region" description="Helical" evidence="1">
    <location>
        <begin position="7"/>
        <end position="25"/>
    </location>
</feature>
<dbReference type="Proteomes" id="UP000435357">
    <property type="component" value="Unassembled WGS sequence"/>
</dbReference>
<dbReference type="Gene3D" id="3.40.30.10">
    <property type="entry name" value="Glutaredoxin"/>
    <property type="match status" value="1"/>
</dbReference>
<evidence type="ECO:0000313" key="2">
    <source>
        <dbReference type="EMBL" id="KAB1063404.1"/>
    </source>
</evidence>
<reference evidence="2 3" key="1">
    <citation type="submission" date="2019-09" db="EMBL/GenBank/DDBJ databases">
        <title>Genomes of Cryomorphaceae.</title>
        <authorList>
            <person name="Bowman J.P."/>
        </authorList>
    </citation>
    <scope>NUCLEOTIDE SEQUENCE [LARGE SCALE GENOMIC DNA]</scope>
    <source>
        <strain evidence="2 3">KCTC 52047</strain>
    </source>
</reference>
<dbReference type="AlphaFoldDB" id="A0A6N6M4Z0"/>
<organism evidence="2 3">
    <name type="scientific">Salibacter halophilus</name>
    <dbReference type="NCBI Taxonomy" id="1803916"/>
    <lineage>
        <taxon>Bacteria</taxon>
        <taxon>Pseudomonadati</taxon>
        <taxon>Bacteroidota</taxon>
        <taxon>Flavobacteriia</taxon>
        <taxon>Flavobacteriales</taxon>
        <taxon>Salibacteraceae</taxon>
        <taxon>Salibacter</taxon>
    </lineage>
</organism>
<name>A0A6N6M4Z0_9FLAO</name>
<keyword evidence="1" id="KW-0812">Transmembrane</keyword>
<protein>
    <recommendedName>
        <fullName evidence="4">SCO family protein</fullName>
    </recommendedName>
</protein>
<dbReference type="EMBL" id="WACR01000008">
    <property type="protein sequence ID" value="KAB1063404.1"/>
    <property type="molecule type" value="Genomic_DNA"/>
</dbReference>
<gene>
    <name evidence="2" type="ORF">F3059_10060</name>
</gene>
<sequence length="225" mass="25889">MSRKTKQGLILLAILVMPSLFYVILSSGEHDIGGMPYYGPREADQSREIKKGVPDTNYYVLPSFPESEIANGKSFDWSSINGQIKVISFVHPDEEGFRVMEQMQTVFERFSDKEQVDLLTFYLGETLNDSTVNALRKGYSPNNKNWRLLKSQNAKTFAFEKLLIDSESNLEIDWFNTIVLVDQNNHIRGYYDGLQYVETKALMDGIKSLRFVEYRPVKSEEDEGK</sequence>
<keyword evidence="1" id="KW-1133">Transmembrane helix</keyword>
<dbReference type="OrthoDB" id="9811998at2"/>
<evidence type="ECO:0000313" key="3">
    <source>
        <dbReference type="Proteomes" id="UP000435357"/>
    </source>
</evidence>
<keyword evidence="3" id="KW-1185">Reference proteome</keyword>
<evidence type="ECO:0000256" key="1">
    <source>
        <dbReference type="SAM" id="Phobius"/>
    </source>
</evidence>
<dbReference type="InterPro" id="IPR036249">
    <property type="entry name" value="Thioredoxin-like_sf"/>
</dbReference>
<accession>A0A6N6M4Z0</accession>
<proteinExistence type="predicted"/>